<accession>A0A127VKQ6</accession>
<evidence type="ECO:0000313" key="3">
    <source>
        <dbReference type="Proteomes" id="UP000071561"/>
    </source>
</evidence>
<keyword evidence="1" id="KW-0812">Transmembrane</keyword>
<keyword evidence="1" id="KW-1133">Transmembrane helix</keyword>
<keyword evidence="3" id="KW-1185">Reference proteome</keyword>
<evidence type="ECO:0000256" key="1">
    <source>
        <dbReference type="SAM" id="Phobius"/>
    </source>
</evidence>
<keyword evidence="1" id="KW-0472">Membrane</keyword>
<reference evidence="2 3" key="1">
    <citation type="submission" date="2016-03" db="EMBL/GenBank/DDBJ databases">
        <title>Complete genome sequence of Pedobacter cryoconitis PAMC 27485.</title>
        <authorList>
            <person name="Lee J."/>
            <person name="Kim O.-S."/>
        </authorList>
    </citation>
    <scope>NUCLEOTIDE SEQUENCE [LARGE SCALE GENOMIC DNA]</scope>
    <source>
        <strain evidence="2 3">PAMC 27485</strain>
    </source>
</reference>
<gene>
    <name evidence="2" type="ORF">AY601_5085</name>
</gene>
<dbReference type="EMBL" id="CP014504">
    <property type="protein sequence ID" value="AMQ01897.1"/>
    <property type="molecule type" value="Genomic_DNA"/>
</dbReference>
<proteinExistence type="predicted"/>
<feature type="transmembrane region" description="Helical" evidence="1">
    <location>
        <begin position="6"/>
        <end position="28"/>
    </location>
</feature>
<dbReference type="Pfam" id="PF25589">
    <property type="entry name" value="DUF7935"/>
    <property type="match status" value="1"/>
</dbReference>
<organism evidence="2 3">
    <name type="scientific">Pedobacter cryoconitis</name>
    <dbReference type="NCBI Taxonomy" id="188932"/>
    <lineage>
        <taxon>Bacteria</taxon>
        <taxon>Pseudomonadati</taxon>
        <taxon>Bacteroidota</taxon>
        <taxon>Sphingobacteriia</taxon>
        <taxon>Sphingobacteriales</taxon>
        <taxon>Sphingobacteriaceae</taxon>
        <taxon>Pedobacter</taxon>
    </lineage>
</organism>
<protein>
    <submittedName>
        <fullName evidence="2">Uncharacterized protein</fullName>
    </submittedName>
</protein>
<dbReference type="PATRIC" id="fig|188932.3.peg.5274"/>
<dbReference type="OrthoDB" id="1493032at2"/>
<name>A0A127VKQ6_9SPHI</name>
<dbReference type="RefSeq" id="WP_068406952.1">
    <property type="nucleotide sequence ID" value="NZ_CP014504.1"/>
</dbReference>
<sequence length="176" mass="20234">MNIPYFLTLVAVLAIGGSITVAFAWYLIRNEVQKYFQLKSFEARKEERSHLLPLRLQAHERMIVFIERINPANLFVRLHQQGISAKELQGIILNEIRTEYQHNVTQQLYVNPVSWNVLRKLKEDTIAMLNNAVAGLPADASGIDLSRKVLEHMAAIAENPYDLSLELIQKDIHQLF</sequence>
<dbReference type="InterPro" id="IPR057695">
    <property type="entry name" value="DUF7935"/>
</dbReference>
<dbReference type="AlphaFoldDB" id="A0A127VKQ6"/>
<dbReference type="Proteomes" id="UP000071561">
    <property type="component" value="Chromosome"/>
</dbReference>
<dbReference type="KEGG" id="pcm:AY601_5085"/>
<evidence type="ECO:0000313" key="2">
    <source>
        <dbReference type="EMBL" id="AMQ01897.1"/>
    </source>
</evidence>